<dbReference type="Pfam" id="PF04383">
    <property type="entry name" value="KilA-N"/>
    <property type="match status" value="1"/>
</dbReference>
<feature type="domain" description="HTH APSES-type" evidence="6">
    <location>
        <begin position="69"/>
        <end position="177"/>
    </location>
</feature>
<evidence type="ECO:0000256" key="3">
    <source>
        <dbReference type="PROSITE-ProRule" id="PRU00023"/>
    </source>
</evidence>
<reference evidence="7 8" key="1">
    <citation type="submission" date="2018-11" db="EMBL/GenBank/DDBJ databases">
        <title>Genome assembly of Steccherinum ochraceum LE-BIN_3174, the white-rot fungus of the Steccherinaceae family (The Residual Polyporoid clade, Polyporales, Basidiomycota).</title>
        <authorList>
            <person name="Fedorova T.V."/>
            <person name="Glazunova O.A."/>
            <person name="Landesman E.O."/>
            <person name="Moiseenko K.V."/>
            <person name="Psurtseva N.V."/>
            <person name="Savinova O.S."/>
            <person name="Shakhova N.V."/>
            <person name="Tyazhelova T.V."/>
            <person name="Vasina D.V."/>
        </authorList>
    </citation>
    <scope>NUCLEOTIDE SEQUENCE [LARGE SCALE GENOMIC DNA]</scope>
    <source>
        <strain evidence="7 8">LE-BIN_3174</strain>
    </source>
</reference>
<comment type="caution">
    <text evidence="7">The sequence shown here is derived from an EMBL/GenBank/DDBJ whole genome shotgun (WGS) entry which is preliminary data.</text>
</comment>
<dbReference type="Pfam" id="PF12796">
    <property type="entry name" value="Ank_2"/>
    <property type="match status" value="1"/>
</dbReference>
<sequence>MAASGLGVRRAFGAPPERVATPDRRVGRVRALEDLPPSSSLSVSSSPFASSCAMQAASRVPGQHSTVKIYNAVYSSVQVYECMVRGIAVMRRRADSFVNATQILKVAGVDKGRRTKILEKEILPGIHEIVQGGYGKYQGTWIPLERGRDIALQFGVAPLLAPLFDFVPNANPLGGLPAGLPNMTGAASPRPLSAASSFSSLGTPANAGAPSLAPPPILPGSALRLLNQGRAQGLFTPSTSMLHSARQSGYASPGPYNAYNQSPFHSQPGISPTPPLPGQPSLKRTRSEADVDSIAAAAGPPVLPLAPMLAASPDIQMADVSQSPSRPSTPQVEDVEHPSPTKRARTEPSHIPTPPPPPSPAASRAAAQVPPASQPSSPPTLNGVSRPPSTQSILPNGKITPSGSDHTPHNARFATKPSLPRGMDPSSPARDARRVAVVNAICKQDDPASVLDILREIPPDNPGVPYDLDLILDDQGHTALHLAASMARHQTVNALISSGADIQRGNYNGETPLIRACLATHNAEAQTFHALVAMLHPSIRTIDTSRKSVVHHIVASAGVKGRALVARYYLDQIFIWVAQNQAGDFRSIVDLQDEHGDTALNIAARVGNRGLVRTLLDVNANRILPNKLGLRPGDFGVETEELGGPMRADDIISSLRSGPSEPQRKSQDVVTDIQTMLTKLHEEFTQEIKGKQDNLDVTQAHLRAATRELSEQRKQIQTWQSRCSELDIVMQRTRNIQKALVEEDSFDWTGRTDIHPSGPGRPPAGPAFQRRGENSTMSGPVDIQFNMDPDPAIPMTDTPASLIRLRRMKMWYERMERLMDERIRALKGSSAEKEFQCKKILSLCTGIPIENIEDMLDDLVLAVESEASVIDLGRVSTFMTRVGPSSQPSNPKLGF</sequence>
<dbReference type="SMART" id="SM00248">
    <property type="entry name" value="ANK"/>
    <property type="match status" value="2"/>
</dbReference>
<dbReference type="FunFam" id="3.10.260.10:FF:000001">
    <property type="entry name" value="APSES transcription factor (MbpA)"/>
    <property type="match status" value="1"/>
</dbReference>
<feature type="compositionally biased region" description="Pro residues" evidence="5">
    <location>
        <begin position="351"/>
        <end position="360"/>
    </location>
</feature>
<feature type="compositionally biased region" description="Polar residues" evidence="5">
    <location>
        <begin position="319"/>
        <end position="331"/>
    </location>
</feature>
<dbReference type="PROSITE" id="PS51299">
    <property type="entry name" value="HTH_APSES"/>
    <property type="match status" value="1"/>
</dbReference>
<feature type="region of interest" description="Disordered" evidence="5">
    <location>
        <begin position="245"/>
        <end position="290"/>
    </location>
</feature>
<dbReference type="Proteomes" id="UP000292702">
    <property type="component" value="Unassembled WGS sequence"/>
</dbReference>
<dbReference type="EMBL" id="RWJN01000002">
    <property type="protein sequence ID" value="TCD71837.1"/>
    <property type="molecule type" value="Genomic_DNA"/>
</dbReference>
<feature type="region of interest" description="Disordered" evidence="5">
    <location>
        <begin position="748"/>
        <end position="777"/>
    </location>
</feature>
<evidence type="ECO:0000256" key="2">
    <source>
        <dbReference type="ARBA" id="ARBA00023043"/>
    </source>
</evidence>
<dbReference type="InterPro" id="IPR036770">
    <property type="entry name" value="Ankyrin_rpt-contain_sf"/>
</dbReference>
<keyword evidence="8" id="KW-1185">Reference proteome</keyword>
<dbReference type="PANTHER" id="PTHR43828">
    <property type="entry name" value="ASPARAGINASE"/>
    <property type="match status" value="1"/>
</dbReference>
<name>A0A4V2MXY0_9APHY</name>
<dbReference type="GO" id="GO:0030907">
    <property type="term" value="C:MBF transcription complex"/>
    <property type="evidence" value="ECO:0007669"/>
    <property type="project" value="TreeGrafter"/>
</dbReference>
<gene>
    <name evidence="7" type="primary">SWI6</name>
    <name evidence="7" type="ORF">EIP91_003180</name>
</gene>
<dbReference type="InterPro" id="IPR036887">
    <property type="entry name" value="HTH_APSES_sf"/>
</dbReference>
<dbReference type="GO" id="GO:0033309">
    <property type="term" value="C:SBF transcription complex"/>
    <property type="evidence" value="ECO:0007669"/>
    <property type="project" value="TreeGrafter"/>
</dbReference>
<dbReference type="GO" id="GO:0003677">
    <property type="term" value="F:DNA binding"/>
    <property type="evidence" value="ECO:0007669"/>
    <property type="project" value="InterPro"/>
</dbReference>
<feature type="compositionally biased region" description="Polar residues" evidence="5">
    <location>
        <begin position="380"/>
        <end position="405"/>
    </location>
</feature>
<keyword evidence="4" id="KW-0175">Coiled coil</keyword>
<dbReference type="InterPro" id="IPR003163">
    <property type="entry name" value="Tscrpt_reg_HTH_APSES-type"/>
</dbReference>
<protein>
    <submittedName>
        <fullName evidence="7">Transcriptional regulator swi6</fullName>
    </submittedName>
</protein>
<evidence type="ECO:0000259" key="6">
    <source>
        <dbReference type="PROSITE" id="PS51299"/>
    </source>
</evidence>
<evidence type="ECO:0000256" key="1">
    <source>
        <dbReference type="ARBA" id="ARBA00022737"/>
    </source>
</evidence>
<dbReference type="GO" id="GO:0001228">
    <property type="term" value="F:DNA-binding transcription activator activity, RNA polymerase II-specific"/>
    <property type="evidence" value="ECO:0007669"/>
    <property type="project" value="UniProtKB-ARBA"/>
</dbReference>
<keyword evidence="2 3" id="KW-0040">ANK repeat</keyword>
<evidence type="ECO:0000256" key="5">
    <source>
        <dbReference type="SAM" id="MobiDB-lite"/>
    </source>
</evidence>
<dbReference type="SUPFAM" id="SSF48403">
    <property type="entry name" value="Ankyrin repeat"/>
    <property type="match status" value="1"/>
</dbReference>
<feature type="repeat" description="ANK" evidence="3">
    <location>
        <begin position="475"/>
        <end position="507"/>
    </location>
</feature>
<organism evidence="7 8">
    <name type="scientific">Steccherinum ochraceum</name>
    <dbReference type="NCBI Taxonomy" id="92696"/>
    <lineage>
        <taxon>Eukaryota</taxon>
        <taxon>Fungi</taxon>
        <taxon>Dikarya</taxon>
        <taxon>Basidiomycota</taxon>
        <taxon>Agaricomycotina</taxon>
        <taxon>Agaricomycetes</taxon>
        <taxon>Polyporales</taxon>
        <taxon>Steccherinaceae</taxon>
        <taxon>Steccherinum</taxon>
    </lineage>
</organism>
<accession>A0A4V2MXY0</accession>
<dbReference type="STRING" id="92696.A0A4V2MXY0"/>
<dbReference type="InterPro" id="IPR002110">
    <property type="entry name" value="Ankyrin_rpt"/>
</dbReference>
<dbReference type="SUPFAM" id="SSF54616">
    <property type="entry name" value="DNA-binding domain of Mlu1-box binding protein MBP1"/>
    <property type="match status" value="1"/>
</dbReference>
<dbReference type="OrthoDB" id="6718656at2759"/>
<evidence type="ECO:0000313" key="7">
    <source>
        <dbReference type="EMBL" id="TCD71837.1"/>
    </source>
</evidence>
<evidence type="ECO:0000313" key="8">
    <source>
        <dbReference type="Proteomes" id="UP000292702"/>
    </source>
</evidence>
<dbReference type="SMART" id="SM01252">
    <property type="entry name" value="KilA-N"/>
    <property type="match status" value="1"/>
</dbReference>
<evidence type="ECO:0000256" key="4">
    <source>
        <dbReference type="SAM" id="Coils"/>
    </source>
</evidence>
<dbReference type="PROSITE" id="PS50297">
    <property type="entry name" value="ANK_REP_REGION"/>
    <property type="match status" value="2"/>
</dbReference>
<dbReference type="InterPro" id="IPR051642">
    <property type="entry name" value="SWI6-like"/>
</dbReference>
<dbReference type="Gene3D" id="1.25.40.20">
    <property type="entry name" value="Ankyrin repeat-containing domain"/>
    <property type="match status" value="1"/>
</dbReference>
<feature type="compositionally biased region" description="Polar residues" evidence="5">
    <location>
        <begin position="258"/>
        <end position="270"/>
    </location>
</feature>
<dbReference type="Gene3D" id="3.10.260.10">
    <property type="entry name" value="Transcription regulator HTH, APSES-type DNA-binding domain"/>
    <property type="match status" value="1"/>
</dbReference>
<feature type="repeat" description="ANK" evidence="3">
    <location>
        <begin position="595"/>
        <end position="627"/>
    </location>
</feature>
<feature type="region of interest" description="Disordered" evidence="5">
    <location>
        <begin position="317"/>
        <end position="431"/>
    </location>
</feature>
<keyword evidence="1" id="KW-0677">Repeat</keyword>
<feature type="compositionally biased region" description="Basic and acidic residues" evidence="5">
    <location>
        <begin position="334"/>
        <end position="348"/>
    </location>
</feature>
<feature type="compositionally biased region" description="Low complexity" evidence="5">
    <location>
        <begin position="361"/>
        <end position="371"/>
    </location>
</feature>
<dbReference type="PROSITE" id="PS50088">
    <property type="entry name" value="ANK_REPEAT"/>
    <property type="match status" value="2"/>
</dbReference>
<dbReference type="InterPro" id="IPR018004">
    <property type="entry name" value="KilA/APSES_HTH"/>
</dbReference>
<proteinExistence type="predicted"/>
<feature type="coiled-coil region" evidence="4">
    <location>
        <begin position="695"/>
        <end position="722"/>
    </location>
</feature>
<dbReference type="PANTHER" id="PTHR43828:SF3">
    <property type="entry name" value="CHROMO DOMAIN-CONTAINING PROTEIN"/>
    <property type="match status" value="1"/>
</dbReference>
<dbReference type="AlphaFoldDB" id="A0A4V2MXY0"/>